<evidence type="ECO:0000256" key="2">
    <source>
        <dbReference type="ARBA" id="ARBA00022630"/>
    </source>
</evidence>
<dbReference type="InterPro" id="IPR023166">
    <property type="entry name" value="BaiN-like_dom_sf"/>
</dbReference>
<protein>
    <submittedName>
        <fullName evidence="7">Flavoprotein</fullName>
    </submittedName>
</protein>
<dbReference type="Gene3D" id="3.50.50.60">
    <property type="entry name" value="FAD/NAD(P)-binding domain"/>
    <property type="match status" value="1"/>
</dbReference>
<dbReference type="PRINTS" id="PR00411">
    <property type="entry name" value="PNDRDTASEI"/>
</dbReference>
<dbReference type="Pfam" id="PF22780">
    <property type="entry name" value="HI0933_like_1st"/>
    <property type="match status" value="1"/>
</dbReference>
<dbReference type="SUPFAM" id="SSF160996">
    <property type="entry name" value="HI0933 insert domain-like"/>
    <property type="match status" value="1"/>
</dbReference>
<dbReference type="PANTHER" id="PTHR42887:SF2">
    <property type="entry name" value="OS12G0638800 PROTEIN"/>
    <property type="match status" value="1"/>
</dbReference>
<dbReference type="Gene3D" id="1.10.8.260">
    <property type="entry name" value="HI0933 insert domain-like"/>
    <property type="match status" value="1"/>
</dbReference>
<sequence length="418" mass="45288">MEYDLIIIGGGAAGLMAAGTAASAGAKVVLLEKMEKPARKVRITGKGRCNLTNIRPAEEFLAKIQANQEFFAPAYAEFDNRALVKFFERLGVRLSTEQGGRVFPKSGKAWDIAEALVEWCREAGVEIICHAAVCEILLLGNRVRGVNYKTKKGFLRRAEAPAVVLCTGGASYPATGSTGDGYALAHALGHTIEPIRPSLVPLETSMPDREFLYGLHLRNISAKLLLDGTAVAEEFGEMSFSPRGVEGAVVLRMSRTAVDALIEGHRVELSVDLKPALDEATLRERIGRETGELGPEAPMADLLRRLVPKELVMPIAKAVGGHPKRLLRQAAPEMAETLIRTLKDFRIPVSDYRPFEEAIVTAGGITVSEVNPATMESRLVRGLYFAGEVLDLDANTGGYNLQIAFSTGRLAGRLKHEE</sequence>
<dbReference type="InterPro" id="IPR055178">
    <property type="entry name" value="RsdA/BaiN/AoA(So)-like_dom"/>
</dbReference>
<dbReference type="Proteomes" id="UP000030889">
    <property type="component" value="Unassembled WGS sequence"/>
</dbReference>
<keyword evidence="3" id="KW-0274">FAD</keyword>
<dbReference type="Gene3D" id="2.40.30.10">
    <property type="entry name" value="Translation factors"/>
    <property type="match status" value="1"/>
</dbReference>
<keyword evidence="4" id="KW-1133">Transmembrane helix</keyword>
<evidence type="ECO:0000256" key="1">
    <source>
        <dbReference type="ARBA" id="ARBA00001974"/>
    </source>
</evidence>
<dbReference type="InterPro" id="IPR036188">
    <property type="entry name" value="FAD/NAD-bd_sf"/>
</dbReference>
<evidence type="ECO:0000256" key="4">
    <source>
        <dbReference type="SAM" id="Phobius"/>
    </source>
</evidence>
<evidence type="ECO:0000259" key="6">
    <source>
        <dbReference type="Pfam" id="PF22780"/>
    </source>
</evidence>
<dbReference type="InterPro" id="IPR004792">
    <property type="entry name" value="BaiN-like"/>
</dbReference>
<keyword evidence="4" id="KW-0812">Transmembrane</keyword>
<dbReference type="InterPro" id="IPR057661">
    <property type="entry name" value="RsdA/BaiN/AoA(So)_Rossmann"/>
</dbReference>
<proteinExistence type="predicted"/>
<comment type="caution">
    <text evidence="7">The sequence shown here is derived from an EMBL/GenBank/DDBJ whole genome shotgun (WGS) entry which is preliminary data.</text>
</comment>
<feature type="transmembrane region" description="Helical" evidence="4">
    <location>
        <begin position="6"/>
        <end position="30"/>
    </location>
</feature>
<keyword evidence="4" id="KW-0472">Membrane</keyword>
<feature type="domain" description="RsdA/BaiN/AoA(So)-like insert" evidence="6">
    <location>
        <begin position="196"/>
        <end position="360"/>
    </location>
</feature>
<keyword evidence="8" id="KW-1185">Reference proteome</keyword>
<evidence type="ECO:0000259" key="5">
    <source>
        <dbReference type="Pfam" id="PF03486"/>
    </source>
</evidence>
<evidence type="ECO:0000256" key="3">
    <source>
        <dbReference type="ARBA" id="ARBA00022827"/>
    </source>
</evidence>
<evidence type="ECO:0000313" key="8">
    <source>
        <dbReference type="Proteomes" id="UP000030889"/>
    </source>
</evidence>
<dbReference type="EMBL" id="JRGF01000010">
    <property type="protein sequence ID" value="KHE41592.1"/>
    <property type="molecule type" value="Genomic_DNA"/>
</dbReference>
<dbReference type="NCBIfam" id="TIGR00275">
    <property type="entry name" value="aminoacetone oxidase family FAD-binding enzyme"/>
    <property type="match status" value="1"/>
</dbReference>
<comment type="cofactor">
    <cofactor evidence="1">
        <name>FAD</name>
        <dbReference type="ChEBI" id="CHEBI:57692"/>
    </cofactor>
</comment>
<dbReference type="Pfam" id="PF03486">
    <property type="entry name" value="HI0933_like"/>
    <property type="match status" value="1"/>
</dbReference>
<feature type="domain" description="RsdA/BaiN/AoA(So)-like Rossmann fold-like" evidence="5">
    <location>
        <begin position="4"/>
        <end position="413"/>
    </location>
</feature>
<name>A0ABR4YHW9_9BACT</name>
<evidence type="ECO:0000313" key="7">
    <source>
        <dbReference type="EMBL" id="KHE41592.1"/>
    </source>
</evidence>
<dbReference type="SUPFAM" id="SSF51905">
    <property type="entry name" value="FAD/NAD(P)-binding domain"/>
    <property type="match status" value="1"/>
</dbReference>
<keyword evidence="2" id="KW-0285">Flavoprotein</keyword>
<organism evidence="7 8">
    <name type="scientific">Alistipes inops</name>
    <dbReference type="NCBI Taxonomy" id="1501391"/>
    <lineage>
        <taxon>Bacteria</taxon>
        <taxon>Pseudomonadati</taxon>
        <taxon>Bacteroidota</taxon>
        <taxon>Bacteroidia</taxon>
        <taxon>Bacteroidales</taxon>
        <taxon>Rikenellaceae</taxon>
        <taxon>Alistipes</taxon>
    </lineage>
</organism>
<gene>
    <name evidence="7" type="ORF">LG35_08415</name>
</gene>
<accession>A0ABR4YHW9</accession>
<reference evidence="7 8" key="1">
    <citation type="submission" date="2014-09" db="EMBL/GenBank/DDBJ databases">
        <title>Alistipes sp. 627, sp. nov., a novel member of the family Rikenellaceae isolated from human faeces.</title>
        <authorList>
            <person name="Shkoporov A.N."/>
            <person name="Chaplin A.V."/>
            <person name="Motuzova O.V."/>
            <person name="Kafarskaia L.I."/>
            <person name="Khokhlova E.V."/>
            <person name="Efimov B.A."/>
        </authorList>
    </citation>
    <scope>NUCLEOTIDE SEQUENCE [LARGE SCALE GENOMIC DNA]</scope>
    <source>
        <strain evidence="7 8">627</strain>
    </source>
</reference>
<dbReference type="PANTHER" id="PTHR42887">
    <property type="entry name" value="OS12G0638800 PROTEIN"/>
    <property type="match status" value="1"/>
</dbReference>